<evidence type="ECO:0000256" key="6">
    <source>
        <dbReference type="ARBA" id="ARBA00023180"/>
    </source>
</evidence>
<comment type="subcellular location">
    <subcellularLocation>
        <location evidence="1">Cell membrane</location>
        <topology evidence="1">Single-pass type I membrane protein</topology>
    </subcellularLocation>
</comment>
<comment type="caution">
    <text evidence="9">The sequence shown here is derived from an EMBL/GenBank/DDBJ whole genome shotgun (WGS) entry which is preliminary data.</text>
</comment>
<dbReference type="Proteomes" id="UP000678393">
    <property type="component" value="Unassembled WGS sequence"/>
</dbReference>
<dbReference type="EMBL" id="CAJHNH020000778">
    <property type="protein sequence ID" value="CAG5119804.1"/>
    <property type="molecule type" value="Genomic_DNA"/>
</dbReference>
<dbReference type="InterPro" id="IPR044865">
    <property type="entry name" value="MRH_dom"/>
</dbReference>
<keyword evidence="4" id="KW-0732">Signal</keyword>
<proteinExistence type="inferred from homology"/>
<dbReference type="InterPro" id="IPR011641">
    <property type="entry name" value="Tyr-kin_ephrin_A/B_rcpt-like"/>
</dbReference>
<protein>
    <recommendedName>
        <fullName evidence="8">MRH domain-containing protein</fullName>
    </recommendedName>
</protein>
<evidence type="ECO:0000256" key="5">
    <source>
        <dbReference type="ARBA" id="ARBA00023157"/>
    </source>
</evidence>
<evidence type="ECO:0000313" key="10">
    <source>
        <dbReference type="Proteomes" id="UP000678393"/>
    </source>
</evidence>
<dbReference type="Pfam" id="PF23091">
    <property type="entry name" value="TNFR_ELAPOR1_6th"/>
    <property type="match status" value="1"/>
</dbReference>
<evidence type="ECO:0000256" key="4">
    <source>
        <dbReference type="ARBA" id="ARBA00022729"/>
    </source>
</evidence>
<dbReference type="InterPro" id="IPR009011">
    <property type="entry name" value="Man6P_isomerase_rcpt-bd_dom_sf"/>
</dbReference>
<comment type="similarity">
    <text evidence="2">Belongs to the ELAPOR family.</text>
</comment>
<dbReference type="Pfam" id="PF23087">
    <property type="entry name" value="MRH_ELAPOR1_9th"/>
    <property type="match status" value="1"/>
</dbReference>
<evidence type="ECO:0000256" key="3">
    <source>
        <dbReference type="ARBA" id="ARBA00022475"/>
    </source>
</evidence>
<dbReference type="InterPro" id="IPR056610">
    <property type="entry name" value="Elapor1/2_TNFR-like"/>
</dbReference>
<keyword evidence="3" id="KW-1003">Cell membrane</keyword>
<gene>
    <name evidence="9" type="ORF">CUNI_LOCUS5362</name>
</gene>
<dbReference type="InterPro" id="IPR056607">
    <property type="entry name" value="Elapor1/2_MRH"/>
</dbReference>
<dbReference type="AlphaFoldDB" id="A0A8S3YRS8"/>
<evidence type="ECO:0000256" key="7">
    <source>
        <dbReference type="SAM" id="Phobius"/>
    </source>
</evidence>
<dbReference type="PANTHER" id="PTHR22727:SF15">
    <property type="entry name" value="MRH DOMAIN-CONTAINING PROTEIN"/>
    <property type="match status" value="1"/>
</dbReference>
<keyword evidence="5" id="KW-1015">Disulfide bond</keyword>
<organism evidence="9 10">
    <name type="scientific">Candidula unifasciata</name>
    <dbReference type="NCBI Taxonomy" id="100452"/>
    <lineage>
        <taxon>Eukaryota</taxon>
        <taxon>Metazoa</taxon>
        <taxon>Spiralia</taxon>
        <taxon>Lophotrochozoa</taxon>
        <taxon>Mollusca</taxon>
        <taxon>Gastropoda</taxon>
        <taxon>Heterobranchia</taxon>
        <taxon>Euthyneura</taxon>
        <taxon>Panpulmonata</taxon>
        <taxon>Eupulmonata</taxon>
        <taxon>Stylommatophora</taxon>
        <taxon>Helicina</taxon>
        <taxon>Helicoidea</taxon>
        <taxon>Geomitridae</taxon>
        <taxon>Candidula</taxon>
    </lineage>
</organism>
<keyword evidence="7" id="KW-1133">Transmembrane helix</keyword>
<feature type="transmembrane region" description="Helical" evidence="7">
    <location>
        <begin position="550"/>
        <end position="577"/>
    </location>
</feature>
<keyword evidence="10" id="KW-1185">Reference proteome</keyword>
<keyword evidence="7" id="KW-0472">Membrane</keyword>
<dbReference type="GO" id="GO:0005886">
    <property type="term" value="C:plasma membrane"/>
    <property type="evidence" value="ECO:0007669"/>
    <property type="project" value="UniProtKB-SubCell"/>
</dbReference>
<evidence type="ECO:0000256" key="1">
    <source>
        <dbReference type="ARBA" id="ARBA00004251"/>
    </source>
</evidence>
<feature type="non-terminal residue" evidence="9">
    <location>
        <position position="1"/>
    </location>
</feature>
<dbReference type="Gene3D" id="2.70.130.10">
    <property type="entry name" value="Mannose-6-phosphate receptor binding domain"/>
    <property type="match status" value="1"/>
</dbReference>
<dbReference type="InterPro" id="IPR009030">
    <property type="entry name" value="Growth_fac_rcpt_cys_sf"/>
</dbReference>
<accession>A0A8S3YRS8</accession>
<sequence>TQRSYRWVEPQTCNAKISGSVRLPKDGPLVECLPCNPGMHKLNASHCGFCKPNQFADPLGTCHNCPASTSPNYHIDYRYWDVMPPDMITRCLLTGMDICTKTAGWIPSGDHLRTVFGLSDHSDFLVLQLKVAGFPGQPGTVGGKPIALSTVTFDMEIKCLTACQLMFMSNATGGSTVIQSWYETSPRKLYSHDIFTNESLALSWVFQPDEFGFGSADNETRTLRMNNFVKIYSIAVTKTTQGAATLCQSCPEGKTRDGCIPCPDGHYMDPESQSCEPCPFGTILPSSNSWGKDSCKPCGPGLHPEAGRSCRSDCHFMDHLGRDFDFTELDNVVSVTGSRLFTASGTQYYHSFNISLCNSGNKALPLCVNNITSQSVIQNQLKSLSSMVCRSTLIPQGDPEKPVVSTQPVSIGGHLTKIVTNISLHGLYMEEGFNFHDTEKNIHFYYDSSSSTSACPKGRTTIISLRCDATQTSTGIIDLPPKCTDGTCHGCTFHFLWRTIHACPRCRREDYKIVKGECVHGEQLIHYFPPEDCLQLPEEAFLPMTQKCTVLPFVVVVAIPISVVVGIVLMFLLIYCWSRNKKLEYKYMKLVATSGGNEGELPAADTCGMEDDEEDVHYQSQRATATFFDKIKNKFFVGTFKDDENPFVAVRMSEKMSLT</sequence>
<evidence type="ECO:0000313" key="9">
    <source>
        <dbReference type="EMBL" id="CAG5119804.1"/>
    </source>
</evidence>
<dbReference type="Pfam" id="PF07699">
    <property type="entry name" value="Ephrin_rec_like"/>
    <property type="match status" value="1"/>
</dbReference>
<dbReference type="SUPFAM" id="SSF50911">
    <property type="entry name" value="Mannose 6-phosphate receptor domain"/>
    <property type="match status" value="1"/>
</dbReference>
<dbReference type="Gene3D" id="2.10.50.10">
    <property type="entry name" value="Tumor Necrosis Factor Receptor, subunit A, domain 2"/>
    <property type="match status" value="1"/>
</dbReference>
<dbReference type="PROSITE" id="PS51914">
    <property type="entry name" value="MRH"/>
    <property type="match status" value="1"/>
</dbReference>
<feature type="domain" description="MRH" evidence="8">
    <location>
        <begin position="312"/>
        <end position="505"/>
    </location>
</feature>
<dbReference type="OrthoDB" id="439917at2759"/>
<dbReference type="InterPro" id="IPR039181">
    <property type="entry name" value="Elapor1/2"/>
</dbReference>
<evidence type="ECO:0000259" key="8">
    <source>
        <dbReference type="PROSITE" id="PS51914"/>
    </source>
</evidence>
<keyword evidence="7" id="KW-0812">Transmembrane</keyword>
<dbReference type="SUPFAM" id="SSF57184">
    <property type="entry name" value="Growth factor receptor domain"/>
    <property type="match status" value="1"/>
</dbReference>
<reference evidence="9" key="1">
    <citation type="submission" date="2021-04" db="EMBL/GenBank/DDBJ databases">
        <authorList>
            <consortium name="Molecular Ecology Group"/>
        </authorList>
    </citation>
    <scope>NUCLEOTIDE SEQUENCE</scope>
</reference>
<name>A0A8S3YRS8_9EUPU</name>
<keyword evidence="6" id="KW-0325">Glycoprotein</keyword>
<dbReference type="SMART" id="SM01411">
    <property type="entry name" value="Ephrin_rec_like"/>
    <property type="match status" value="1"/>
</dbReference>
<dbReference type="PANTHER" id="PTHR22727">
    <property type="entry name" value="PROTEIN CBG13728"/>
    <property type="match status" value="1"/>
</dbReference>
<dbReference type="Pfam" id="PF23031">
    <property type="entry name" value="GBD_ELAPOR1"/>
    <property type="match status" value="1"/>
</dbReference>
<dbReference type="InterPro" id="IPR056608">
    <property type="entry name" value="Elapor1/2_GBD"/>
</dbReference>
<evidence type="ECO:0000256" key="2">
    <source>
        <dbReference type="ARBA" id="ARBA00007627"/>
    </source>
</evidence>